<protein>
    <submittedName>
        <fullName evidence="2">Uncharacterized protein</fullName>
    </submittedName>
</protein>
<keyword evidence="1" id="KW-1133">Transmembrane helix</keyword>
<dbReference type="Pfam" id="PF11915">
    <property type="entry name" value="DUF3433"/>
    <property type="match status" value="1"/>
</dbReference>
<feature type="transmembrane region" description="Helical" evidence="1">
    <location>
        <begin position="136"/>
        <end position="157"/>
    </location>
</feature>
<organism evidence="2 3">
    <name type="scientific">Glonium stellatum</name>
    <dbReference type="NCBI Taxonomy" id="574774"/>
    <lineage>
        <taxon>Eukaryota</taxon>
        <taxon>Fungi</taxon>
        <taxon>Dikarya</taxon>
        <taxon>Ascomycota</taxon>
        <taxon>Pezizomycotina</taxon>
        <taxon>Dothideomycetes</taxon>
        <taxon>Pleosporomycetidae</taxon>
        <taxon>Gloniales</taxon>
        <taxon>Gloniaceae</taxon>
        <taxon>Glonium</taxon>
    </lineage>
</organism>
<proteinExistence type="predicted"/>
<evidence type="ECO:0000313" key="2">
    <source>
        <dbReference type="EMBL" id="OCL03090.1"/>
    </source>
</evidence>
<gene>
    <name evidence="2" type="ORF">AOQ84DRAFT_228027</name>
</gene>
<keyword evidence="1" id="KW-0472">Membrane</keyword>
<feature type="transmembrane region" description="Helical" evidence="1">
    <location>
        <begin position="28"/>
        <end position="51"/>
    </location>
</feature>
<keyword evidence="1" id="KW-0812">Transmembrane</keyword>
<dbReference type="EMBL" id="KV750814">
    <property type="protein sequence ID" value="OCL03090.1"/>
    <property type="molecule type" value="Genomic_DNA"/>
</dbReference>
<sequence length="573" mass="63078">MTTEQNAERLDDSTSKDSAWWQPTPLKLFFRLLLAGVVITLIISLEILLYFSQRDQGLGDILSDDWLHYTWTLVPASIPVSLSLYFSAFDFNFKVLAAYYKLRRTADFQQAMSVNFLKQMAGSAFLTSLKSHHPGISLTTIISILGKFLTIVAGGLFNPTSVSRELNVIPEQSTWFNKSIGPNLGYFGNGMSVAGLVIYNNFSTPTWTYGDSVFSSITLARNDSGRYDLESKHSSRMRATVPAIRSSSQYTLSPDINSFCTNVTGPWTDGFSNKLAFSMIGYSSLNCSLEYNTGTVTVSENKYFGLFLGYGSVSGAGVTYDQFGGNRVGGPPNDWSYVWGKFNDRNLSHISGLKCNESIHELQANVTSILPTFDVDITAPPISNEESVRRPDIPVLQNRPDSLANVGIPQTSDYTFQAVVYGKNGVALEHLGSSARNEQVTQAIQNLAGLYRAIQYSTDARINVTGQEATYDAVLNNPKNVRLIQNAASRHVLVGLLAIILLCLALASILMDIRYFVSYKPCTIAAVSSFLADSNIVNSYRIILEGSGWLSDKEMQQQGIMQNCMFGLVYPGS</sequence>
<dbReference type="AlphaFoldDB" id="A0A8E2ER44"/>
<reference evidence="2 3" key="1">
    <citation type="journal article" date="2016" name="Nat. Commun.">
        <title>Ectomycorrhizal ecology is imprinted in the genome of the dominant symbiotic fungus Cenococcum geophilum.</title>
        <authorList>
            <consortium name="DOE Joint Genome Institute"/>
            <person name="Peter M."/>
            <person name="Kohler A."/>
            <person name="Ohm R.A."/>
            <person name="Kuo A."/>
            <person name="Krutzmann J."/>
            <person name="Morin E."/>
            <person name="Arend M."/>
            <person name="Barry K.W."/>
            <person name="Binder M."/>
            <person name="Choi C."/>
            <person name="Clum A."/>
            <person name="Copeland A."/>
            <person name="Grisel N."/>
            <person name="Haridas S."/>
            <person name="Kipfer T."/>
            <person name="LaButti K."/>
            <person name="Lindquist E."/>
            <person name="Lipzen A."/>
            <person name="Maire R."/>
            <person name="Meier B."/>
            <person name="Mihaltcheva S."/>
            <person name="Molinier V."/>
            <person name="Murat C."/>
            <person name="Poggeler S."/>
            <person name="Quandt C.A."/>
            <person name="Sperisen C."/>
            <person name="Tritt A."/>
            <person name="Tisserant E."/>
            <person name="Crous P.W."/>
            <person name="Henrissat B."/>
            <person name="Nehls U."/>
            <person name="Egli S."/>
            <person name="Spatafora J.W."/>
            <person name="Grigoriev I.V."/>
            <person name="Martin F.M."/>
        </authorList>
    </citation>
    <scope>NUCLEOTIDE SEQUENCE [LARGE SCALE GENOMIC DNA]</scope>
    <source>
        <strain evidence="2 3">CBS 207.34</strain>
    </source>
</reference>
<name>A0A8E2ER44_9PEZI</name>
<evidence type="ECO:0000256" key="1">
    <source>
        <dbReference type="SAM" id="Phobius"/>
    </source>
</evidence>
<evidence type="ECO:0000313" key="3">
    <source>
        <dbReference type="Proteomes" id="UP000250140"/>
    </source>
</evidence>
<feature type="transmembrane region" description="Helical" evidence="1">
    <location>
        <begin position="71"/>
        <end position="93"/>
    </location>
</feature>
<dbReference type="PANTHER" id="PTHR37544">
    <property type="entry name" value="SPRAY-RELATED"/>
    <property type="match status" value="1"/>
</dbReference>
<dbReference type="OrthoDB" id="3912677at2759"/>
<dbReference type="PANTHER" id="PTHR37544:SF1">
    <property type="entry name" value="PHOSPHORIBOSYLAMINOIMIDAZOLE-SUCCINOCARBOXAMIDE SYNTHASE"/>
    <property type="match status" value="1"/>
</dbReference>
<feature type="transmembrane region" description="Helical" evidence="1">
    <location>
        <begin position="492"/>
        <end position="511"/>
    </location>
</feature>
<keyword evidence="3" id="KW-1185">Reference proteome</keyword>
<dbReference type="InterPro" id="IPR021840">
    <property type="entry name" value="DUF3433"/>
</dbReference>
<dbReference type="Proteomes" id="UP000250140">
    <property type="component" value="Unassembled WGS sequence"/>
</dbReference>
<accession>A0A8E2ER44</accession>